<dbReference type="InterPro" id="IPR008651">
    <property type="entry name" value="Uncharacterised_HicB"/>
</dbReference>
<evidence type="ECO:0000313" key="1">
    <source>
        <dbReference type="EMBL" id="QGO07818.1"/>
    </source>
</evidence>
<evidence type="ECO:0008006" key="3">
    <source>
        <dbReference type="Google" id="ProtNLM"/>
    </source>
</evidence>
<dbReference type="SUPFAM" id="SSF143100">
    <property type="entry name" value="TTHA1013/TTHA0281-like"/>
    <property type="match status" value="1"/>
</dbReference>
<accession>A0A9Q6LPF9</accession>
<keyword evidence="1" id="KW-0614">Plasmid</keyword>
<keyword evidence="2" id="KW-1185">Reference proteome</keyword>
<evidence type="ECO:0000313" key="2">
    <source>
        <dbReference type="Proteomes" id="UP000422232"/>
    </source>
</evidence>
<protein>
    <recommendedName>
        <fullName evidence="3">Type II toxin-antitoxin system HicB family antitoxin</fullName>
    </recommendedName>
</protein>
<dbReference type="AlphaFoldDB" id="A0A9Q6LPF9"/>
<name>A0A9Q6LPF9_PISSA</name>
<reference evidence="1 2" key="1">
    <citation type="submission" date="2019-04" db="EMBL/GenBank/DDBJ databases">
        <title>Complete genome sequencing of Piscirickettsia salmonis strain Psal-009.</title>
        <authorList>
            <person name="Schober I."/>
            <person name="Bunk B."/>
            <person name="Sproer C."/>
            <person name="Carril G.P."/>
            <person name="Riedel T."/>
            <person name="Flores-Herrera P.A."/>
            <person name="Nourdin-Galindo G."/>
            <person name="Marshall S.H."/>
            <person name="Overmann J."/>
        </authorList>
    </citation>
    <scope>NUCLEOTIDE SEQUENCE [LARGE SCALE GENOMIC DNA]</scope>
    <source>
        <strain evidence="1 2">Psal-009</strain>
        <plasmid evidence="1 2">unnamed3</plasmid>
    </source>
</reference>
<dbReference type="Pfam" id="PF05534">
    <property type="entry name" value="HicB"/>
    <property type="match status" value="1"/>
</dbReference>
<geneLocation type="plasmid" evidence="1 2">
    <name>unnamed3</name>
</geneLocation>
<dbReference type="RefSeq" id="WP_155047327.1">
    <property type="nucleotide sequence ID" value="NZ_CP038896.1"/>
</dbReference>
<organism evidence="1 2">
    <name type="scientific">Piscirickettsia salmonis</name>
    <dbReference type="NCBI Taxonomy" id="1238"/>
    <lineage>
        <taxon>Bacteria</taxon>
        <taxon>Pseudomonadati</taxon>
        <taxon>Pseudomonadota</taxon>
        <taxon>Gammaproteobacteria</taxon>
        <taxon>Thiotrichales</taxon>
        <taxon>Piscirickettsiaceae</taxon>
        <taxon>Piscirickettsia</taxon>
    </lineage>
</organism>
<sequence>MLKYKGYIGKVEEIHEGDEYIYGIVPNIKDVISFKGKNIKELTKDFKLAIDDYLALCDEREEEPDKPFSGRFMTRLGSDLHEEVFLASMNDSGAKSMNDWVVSACLEKLKHDQIVKR</sequence>
<dbReference type="InterPro" id="IPR035069">
    <property type="entry name" value="TTHA1013/TTHA0281-like"/>
</dbReference>
<proteinExistence type="predicted"/>
<gene>
    <name evidence="1" type="ORF">Psal009_03777</name>
</gene>
<dbReference type="EMBL" id="CP038911">
    <property type="protein sequence ID" value="QGO07818.1"/>
    <property type="molecule type" value="Genomic_DNA"/>
</dbReference>
<dbReference type="Proteomes" id="UP000422232">
    <property type="component" value="Plasmid unnamed3"/>
</dbReference>